<dbReference type="RefSeq" id="WP_093331830.1">
    <property type="nucleotide sequence ID" value="NZ_AP027363.1"/>
</dbReference>
<evidence type="ECO:0000256" key="3">
    <source>
        <dbReference type="ARBA" id="ARBA00022490"/>
    </source>
</evidence>
<evidence type="ECO:0000256" key="2">
    <source>
        <dbReference type="ARBA" id="ARBA00008791"/>
    </source>
</evidence>
<dbReference type="Pfam" id="PF00582">
    <property type="entry name" value="Usp"/>
    <property type="match status" value="1"/>
</dbReference>
<dbReference type="Proteomes" id="UP000199308">
    <property type="component" value="Unassembled WGS sequence"/>
</dbReference>
<evidence type="ECO:0000256" key="1">
    <source>
        <dbReference type="ARBA" id="ARBA00004496"/>
    </source>
</evidence>
<dbReference type="InterPro" id="IPR006016">
    <property type="entry name" value="UspA"/>
</dbReference>
<evidence type="ECO:0000313" key="7">
    <source>
        <dbReference type="Proteomes" id="UP000199308"/>
    </source>
</evidence>
<keyword evidence="7" id="KW-1185">Reference proteome</keyword>
<comment type="similarity">
    <text evidence="2">Belongs to the universal stress protein A family.</text>
</comment>
<feature type="domain" description="UspA" evidence="5">
    <location>
        <begin position="200"/>
        <end position="289"/>
    </location>
</feature>
<evidence type="ECO:0000313" key="6">
    <source>
        <dbReference type="EMBL" id="SET83313.1"/>
    </source>
</evidence>
<organism evidence="6 7">
    <name type="scientific">Thalassotalea agarivorans</name>
    <name type="common">Thalassomonas agarivorans</name>
    <dbReference type="NCBI Taxonomy" id="349064"/>
    <lineage>
        <taxon>Bacteria</taxon>
        <taxon>Pseudomonadati</taxon>
        <taxon>Pseudomonadota</taxon>
        <taxon>Gammaproteobacteria</taxon>
        <taxon>Alteromonadales</taxon>
        <taxon>Colwelliaceae</taxon>
        <taxon>Thalassotalea</taxon>
    </lineage>
</organism>
<dbReference type="GO" id="GO:0005737">
    <property type="term" value="C:cytoplasm"/>
    <property type="evidence" value="ECO:0007669"/>
    <property type="project" value="UniProtKB-SubCell"/>
</dbReference>
<evidence type="ECO:0000256" key="4">
    <source>
        <dbReference type="ARBA" id="ARBA00037131"/>
    </source>
</evidence>
<keyword evidence="3" id="KW-0963">Cytoplasm</keyword>
<dbReference type="OrthoDB" id="239260at2"/>
<dbReference type="EMBL" id="FOHK01000016">
    <property type="protein sequence ID" value="SET83313.1"/>
    <property type="molecule type" value="Genomic_DNA"/>
</dbReference>
<evidence type="ECO:0000259" key="5">
    <source>
        <dbReference type="Pfam" id="PF00582"/>
    </source>
</evidence>
<dbReference type="STRING" id="349064.SAMN05660429_02815"/>
<protein>
    <submittedName>
        <fullName evidence="6">Universal stress protein E</fullName>
    </submittedName>
</protein>
<dbReference type="SUPFAM" id="SSF52402">
    <property type="entry name" value="Adenine nucleotide alpha hydrolases-like"/>
    <property type="match status" value="2"/>
</dbReference>
<dbReference type="PANTHER" id="PTHR47892:SF1">
    <property type="entry name" value="UNIVERSAL STRESS PROTEIN E"/>
    <property type="match status" value="1"/>
</dbReference>
<sequence>MKDLHHILAVLKGKPSDAAVISKASRIAAASLASLTFLIVLSIEERFFTWGTERSIIRQKFRVLLDRIDQYEDFVPQAKVKLAESGMPFSAVQKELSVKMADLIVVENDHHHDYKLPLTMPLDLHLLRDTDVPVLFVDKKPWLKNGVLTAALDLDESEVNMPNGLNDQLVEESQYIAQLLDFDVQLLTCFLNDDLTMSCHTDDIEHRKLSPKEEHIQKILAEASQFQIPQERCRIEEGLPDDVLPRVVKEHQSNILILGARSHQGILGRLRGHTSEYVIDKLDSDMLAYKAVH</sequence>
<comment type="function">
    <text evidence="4">Required for resistance to DNA-damaging agents.</text>
</comment>
<accession>A0A1I0HHX7</accession>
<proteinExistence type="inferred from homology"/>
<comment type="subcellular location">
    <subcellularLocation>
        <location evidence="1">Cytoplasm</location>
    </subcellularLocation>
</comment>
<dbReference type="PANTHER" id="PTHR47892">
    <property type="entry name" value="UNIVERSAL STRESS PROTEIN E"/>
    <property type="match status" value="1"/>
</dbReference>
<dbReference type="AlphaFoldDB" id="A0A1I0HHX7"/>
<dbReference type="Gene3D" id="3.40.50.12370">
    <property type="match status" value="1"/>
</dbReference>
<reference evidence="6 7" key="1">
    <citation type="submission" date="2016-10" db="EMBL/GenBank/DDBJ databases">
        <authorList>
            <person name="de Groot N.N."/>
        </authorList>
    </citation>
    <scope>NUCLEOTIDE SEQUENCE [LARGE SCALE GENOMIC DNA]</scope>
    <source>
        <strain evidence="6 7">DSM 19706</strain>
    </source>
</reference>
<name>A0A1I0HHX7_THASX</name>
<gene>
    <name evidence="6" type="ORF">SAMN05660429_02815</name>
</gene>